<dbReference type="GO" id="GO:0016747">
    <property type="term" value="F:acyltransferase activity, transferring groups other than amino-acyl groups"/>
    <property type="evidence" value="ECO:0007669"/>
    <property type="project" value="InterPro"/>
</dbReference>
<feature type="domain" description="Acyltransferase 3" evidence="2">
    <location>
        <begin position="24"/>
        <end position="376"/>
    </location>
</feature>
<dbReference type="InterPro" id="IPR002656">
    <property type="entry name" value="Acyl_transf_3_dom"/>
</dbReference>
<dbReference type="PANTHER" id="PTHR23028">
    <property type="entry name" value="ACETYLTRANSFERASE"/>
    <property type="match status" value="1"/>
</dbReference>
<keyword evidence="1" id="KW-1133">Transmembrane helix</keyword>
<feature type="transmembrane region" description="Helical" evidence="1">
    <location>
        <begin position="232"/>
        <end position="250"/>
    </location>
</feature>
<evidence type="ECO:0000313" key="4">
    <source>
        <dbReference type="Proteomes" id="UP000295210"/>
    </source>
</evidence>
<feature type="transmembrane region" description="Helical" evidence="1">
    <location>
        <begin position="193"/>
        <end position="212"/>
    </location>
</feature>
<dbReference type="AlphaFoldDB" id="A0A4R1L7A9"/>
<comment type="caution">
    <text evidence="3">The sequence shown here is derived from an EMBL/GenBank/DDBJ whole genome shotgun (WGS) entry which is preliminary data.</text>
</comment>
<feature type="transmembrane region" description="Helical" evidence="1">
    <location>
        <begin position="262"/>
        <end position="280"/>
    </location>
</feature>
<organism evidence="3 4">
    <name type="scientific">Acidipila rosea</name>
    <dbReference type="NCBI Taxonomy" id="768535"/>
    <lineage>
        <taxon>Bacteria</taxon>
        <taxon>Pseudomonadati</taxon>
        <taxon>Acidobacteriota</taxon>
        <taxon>Terriglobia</taxon>
        <taxon>Terriglobales</taxon>
        <taxon>Acidobacteriaceae</taxon>
        <taxon>Acidipila</taxon>
    </lineage>
</organism>
<accession>A0A4R1L7A9</accession>
<dbReference type="Pfam" id="PF01757">
    <property type="entry name" value="Acyl_transf_3"/>
    <property type="match status" value="1"/>
</dbReference>
<dbReference type="PANTHER" id="PTHR23028:SF53">
    <property type="entry name" value="ACYL_TRANSF_3 DOMAIN-CONTAINING PROTEIN"/>
    <property type="match status" value="1"/>
</dbReference>
<dbReference type="GO" id="GO:0016020">
    <property type="term" value="C:membrane"/>
    <property type="evidence" value="ECO:0007669"/>
    <property type="project" value="TreeGrafter"/>
</dbReference>
<dbReference type="RefSeq" id="WP_131994663.1">
    <property type="nucleotide sequence ID" value="NZ_SMGK01000002.1"/>
</dbReference>
<sequence length="405" mass="46715">MLGSKLAPKSVSDDNLKSSSRYYIALDGLRAVAVLMVFCQHYGAAKAWIFGWGWTGVDVFFVLSGFLITGILYDSQNKQHRYRDFYARRTLRIFPLYYAVWLAILLLTPVAHWQWNWRWALWPAYVGNYARFLFLHVAGDSYQFDRILFGQTVEHWFGTPMHLWIGHFWSLCVEEQFYLIWPFIVYTVRKREALIKICIGVIITMPLFRWLLTVVLPLPLLRMELFYRSLPTRLDALLIGGLIALLLRGPEQKWLSTWRHRVLAGAGAAFVMAYLISVKLLKLPFYGSATNWIGIVGFTLIDVFAAALILECIHPGSWLGQALSFKPLRLLGIVSYGFYVYHDLLHDFFALFAMRFFPRMGYAGIVVTALMGTALISTLSYNLLEKPMLKLKARFTSQVHLTPRN</sequence>
<reference evidence="3 4" key="1">
    <citation type="submission" date="2019-03" db="EMBL/GenBank/DDBJ databases">
        <title>Genomic Encyclopedia of Type Strains, Phase IV (KMG-IV): sequencing the most valuable type-strain genomes for metagenomic binning, comparative biology and taxonomic classification.</title>
        <authorList>
            <person name="Goeker M."/>
        </authorList>
    </citation>
    <scope>NUCLEOTIDE SEQUENCE [LARGE SCALE GENOMIC DNA]</scope>
    <source>
        <strain evidence="3 4">DSM 103428</strain>
    </source>
</reference>
<dbReference type="Proteomes" id="UP000295210">
    <property type="component" value="Unassembled WGS sequence"/>
</dbReference>
<feature type="transmembrane region" description="Helical" evidence="1">
    <location>
        <begin position="322"/>
        <end position="341"/>
    </location>
</feature>
<dbReference type="EMBL" id="SMGK01000002">
    <property type="protein sequence ID" value="TCK74108.1"/>
    <property type="molecule type" value="Genomic_DNA"/>
</dbReference>
<evidence type="ECO:0000256" key="1">
    <source>
        <dbReference type="SAM" id="Phobius"/>
    </source>
</evidence>
<protein>
    <submittedName>
        <fullName evidence="3">Peptidoglycan/LPS O-acetylase OafA/YrhL</fullName>
    </submittedName>
</protein>
<feature type="transmembrane region" description="Helical" evidence="1">
    <location>
        <begin position="94"/>
        <end position="115"/>
    </location>
</feature>
<gene>
    <name evidence="3" type="ORF">C7378_1728</name>
</gene>
<dbReference type="InterPro" id="IPR050879">
    <property type="entry name" value="Acyltransferase_3"/>
</dbReference>
<proteinExistence type="predicted"/>
<evidence type="ECO:0000313" key="3">
    <source>
        <dbReference type="EMBL" id="TCK74108.1"/>
    </source>
</evidence>
<dbReference type="OrthoDB" id="9796461at2"/>
<dbReference type="GO" id="GO:0000271">
    <property type="term" value="P:polysaccharide biosynthetic process"/>
    <property type="evidence" value="ECO:0007669"/>
    <property type="project" value="TreeGrafter"/>
</dbReference>
<keyword evidence="1" id="KW-0472">Membrane</keyword>
<keyword evidence="4" id="KW-1185">Reference proteome</keyword>
<feature type="transmembrane region" description="Helical" evidence="1">
    <location>
        <begin position="292"/>
        <end position="310"/>
    </location>
</feature>
<feature type="transmembrane region" description="Helical" evidence="1">
    <location>
        <begin position="49"/>
        <end position="73"/>
    </location>
</feature>
<keyword evidence="1" id="KW-0812">Transmembrane</keyword>
<feature type="transmembrane region" description="Helical" evidence="1">
    <location>
        <begin position="161"/>
        <end position="181"/>
    </location>
</feature>
<name>A0A4R1L7A9_9BACT</name>
<evidence type="ECO:0000259" key="2">
    <source>
        <dbReference type="Pfam" id="PF01757"/>
    </source>
</evidence>
<feature type="transmembrane region" description="Helical" evidence="1">
    <location>
        <begin position="361"/>
        <end position="384"/>
    </location>
</feature>